<evidence type="ECO:0000313" key="2">
    <source>
        <dbReference type="Proteomes" id="UP000030230"/>
    </source>
</evidence>
<sequence length="141" mass="13694">MAYEMTPEDKVLYDAIARIGILGAIQAGLMKAGDGGEPTPAPTVDTLEGAGATGKAVMKAADAATARTAIGAGTSNLAIGTSASTAKAGNWKPAWADVTGGDAAVSSAVKAKVNAVAAVAEDAELGAVAAKLNELLAALKA</sequence>
<dbReference type="RefSeq" id="YP_009124452.1">
    <property type="nucleotide sequence ID" value="NC_026587.1"/>
</dbReference>
<evidence type="ECO:0000313" key="1">
    <source>
        <dbReference type="EMBL" id="CEF89161.1"/>
    </source>
</evidence>
<keyword evidence="2" id="KW-1185">Reference proteome</keyword>
<gene>
    <name evidence="1" type="primary">ORF56</name>
</gene>
<dbReference type="OrthoDB" id="22181at10239"/>
<proteinExistence type="predicted"/>
<organism evidence="1 2">
    <name type="scientific">Pseudomonas phage vB_PaeM_PAO1_Ab03</name>
    <dbReference type="NCBI Taxonomy" id="1548901"/>
    <lineage>
        <taxon>Viruses</taxon>
        <taxon>Duplodnaviria</taxon>
        <taxon>Heunggongvirae</taxon>
        <taxon>Uroviricota</taxon>
        <taxon>Caudoviricetes</taxon>
        <taxon>Vandenendeviridae</taxon>
        <taxon>Nankokuvirus</taxon>
        <taxon>Nankokuvirus Ab03</taxon>
    </lineage>
</organism>
<reference evidence="2" key="1">
    <citation type="journal article" date="2015" name="PLoS ONE">
        <title>Investigation of a Large Collection of Pseudomonas aeruginosa Bacteriophages Collected from a Single Environmental Source in Abidjan, Cote d'Ivoire.</title>
        <authorList>
            <person name="Essoh C."/>
            <person name="Latino L."/>
            <person name="Midoux C."/>
            <person name="Blouin Y."/>
            <person name="Loukou G."/>
            <person name="Nguetta S.P."/>
            <person name="Lathro S."/>
            <person name="Cablanmian A."/>
            <person name="Kouassi A.K."/>
            <person name="Vergnaud G."/>
            <person name="Pourcel C."/>
        </authorList>
    </citation>
    <scope>NUCLEOTIDE SEQUENCE [LARGE SCALE GENOMIC DNA]</scope>
</reference>
<accession>A0A0A1IUK6</accession>
<dbReference type="Proteomes" id="UP000030230">
    <property type="component" value="Segment"/>
</dbReference>
<dbReference type="EMBL" id="LN610573">
    <property type="protein sequence ID" value="CEF89161.1"/>
    <property type="molecule type" value="Genomic_DNA"/>
</dbReference>
<protein>
    <submittedName>
        <fullName evidence="1">Putative tail fiber protein</fullName>
    </submittedName>
</protein>
<name>A0A0A1IUK6_9CAUD</name>
<dbReference type="GeneID" id="23679367"/>
<dbReference type="KEGG" id="vg:23679367"/>